<keyword evidence="2" id="KW-0472">Membrane</keyword>
<sequence length="91" mass="9589">MSTPRERRQVARPVQRPDPGIADLARGANGLGESDDMVKMTNAMTGMVSAGMHGALAVGLSGAALTLNMMARLAGLGSVPRRRQQDDREEG</sequence>
<dbReference type="GeneID" id="66500134"/>
<keyword evidence="2" id="KW-0812">Transmembrane</keyword>
<dbReference type="STRING" id="561184.SAMN05216376_103132"/>
<dbReference type="AlphaFoldDB" id="A0A0B3SXE4"/>
<accession>A0A0B3SXE4</accession>
<feature type="region of interest" description="Disordered" evidence="1">
    <location>
        <begin position="1"/>
        <end position="33"/>
    </location>
</feature>
<dbReference type="OrthoDB" id="7862576at2"/>
<evidence type="ECO:0000256" key="1">
    <source>
        <dbReference type="SAM" id="MobiDB-lite"/>
    </source>
</evidence>
<dbReference type="Proteomes" id="UP000030960">
    <property type="component" value="Unassembled WGS sequence"/>
</dbReference>
<evidence type="ECO:0000313" key="4">
    <source>
        <dbReference type="Proteomes" id="UP000030960"/>
    </source>
</evidence>
<evidence type="ECO:0000313" key="3">
    <source>
        <dbReference type="EMBL" id="KHQ55094.1"/>
    </source>
</evidence>
<dbReference type="EMBL" id="JSUQ01000001">
    <property type="protein sequence ID" value="KHQ55094.1"/>
    <property type="molecule type" value="Genomic_DNA"/>
</dbReference>
<evidence type="ECO:0000256" key="2">
    <source>
        <dbReference type="SAM" id="Phobius"/>
    </source>
</evidence>
<comment type="caution">
    <text evidence="3">The sequence shown here is derived from an EMBL/GenBank/DDBJ whole genome shotgun (WGS) entry which is preliminary data.</text>
</comment>
<feature type="transmembrane region" description="Helical" evidence="2">
    <location>
        <begin position="50"/>
        <end position="74"/>
    </location>
</feature>
<keyword evidence="2" id="KW-1133">Transmembrane helix</keyword>
<gene>
    <name evidence="3" type="ORF">OA50_00128</name>
</gene>
<proteinExistence type="predicted"/>
<accession>A0A225PXM6</accession>
<protein>
    <submittedName>
        <fullName evidence="3">Uncharacterized protein</fullName>
    </submittedName>
</protein>
<name>A0A0B3SXE4_9RHOB</name>
<organism evidence="3 4">
    <name type="scientific">Mameliella alba</name>
    <dbReference type="NCBI Taxonomy" id="561184"/>
    <lineage>
        <taxon>Bacteria</taxon>
        <taxon>Pseudomonadati</taxon>
        <taxon>Pseudomonadota</taxon>
        <taxon>Alphaproteobacteria</taxon>
        <taxon>Rhodobacterales</taxon>
        <taxon>Roseobacteraceae</taxon>
        <taxon>Mameliella</taxon>
    </lineage>
</organism>
<keyword evidence="4" id="KW-1185">Reference proteome</keyword>
<dbReference type="RefSeq" id="WP_069209271.1">
    <property type="nucleotide sequence ID" value="NZ_BMGQ01000001.1"/>
</dbReference>
<reference evidence="3 4" key="1">
    <citation type="submission" date="2014-10" db="EMBL/GenBank/DDBJ databases">
        <title>Genome sequence of Ponticoccus sp. strain UMTAT08 isolated from clonal culture of toxic dinoflagellate Alexandrium tamiyavanichii.</title>
        <authorList>
            <person name="Gan H.Y."/>
            <person name="Muhd D.-D."/>
            <person name="Mohd Noor M.E."/>
            <person name="Yeong Y.S."/>
            <person name="Usup G."/>
        </authorList>
    </citation>
    <scope>NUCLEOTIDE SEQUENCE [LARGE SCALE GENOMIC DNA]</scope>
    <source>
        <strain evidence="3 4">UMTAT08</strain>
    </source>
</reference>